<name>A0A803VVG1_FICAL</name>
<feature type="region of interest" description="Disordered" evidence="1">
    <location>
        <begin position="19"/>
        <end position="53"/>
    </location>
</feature>
<dbReference type="Ensembl" id="ENSFALT00000042754.1">
    <property type="protein sequence ID" value="ENSFALP00000026717.1"/>
    <property type="gene ID" value="ENSFALG00000024102.1"/>
</dbReference>
<reference evidence="3 4" key="1">
    <citation type="journal article" date="2012" name="Nature">
        <title>The genomic landscape of species divergence in Ficedula flycatchers.</title>
        <authorList>
            <person name="Ellegren H."/>
            <person name="Smeds L."/>
            <person name="Burri R."/>
            <person name="Olason P.I."/>
            <person name="Backstrom N."/>
            <person name="Kawakami T."/>
            <person name="Kunstner A."/>
            <person name="Makinen H."/>
            <person name="Nadachowska-Brzyska K."/>
            <person name="Qvarnstrom A."/>
            <person name="Uebbing S."/>
            <person name="Wolf J.B."/>
        </authorList>
    </citation>
    <scope>NUCLEOTIDE SEQUENCE [LARGE SCALE GENOMIC DNA]</scope>
</reference>
<dbReference type="Proteomes" id="UP000016665">
    <property type="component" value="Chromosome 12"/>
</dbReference>
<evidence type="ECO:0000313" key="4">
    <source>
        <dbReference type="Proteomes" id="UP000016665"/>
    </source>
</evidence>
<keyword evidence="2" id="KW-0812">Transmembrane</keyword>
<feature type="transmembrane region" description="Helical" evidence="2">
    <location>
        <begin position="91"/>
        <end position="117"/>
    </location>
</feature>
<reference evidence="3" key="3">
    <citation type="submission" date="2025-09" db="UniProtKB">
        <authorList>
            <consortium name="Ensembl"/>
        </authorList>
    </citation>
    <scope>IDENTIFICATION</scope>
</reference>
<keyword evidence="4" id="KW-1185">Reference proteome</keyword>
<feature type="transmembrane region" description="Helical" evidence="2">
    <location>
        <begin position="129"/>
        <end position="150"/>
    </location>
</feature>
<dbReference type="GeneTree" id="ENSGT01040000244446"/>
<keyword evidence="2" id="KW-1133">Transmembrane helix</keyword>
<organism evidence="3 4">
    <name type="scientific">Ficedula albicollis</name>
    <name type="common">Collared flycatcher</name>
    <name type="synonym">Muscicapa albicollis</name>
    <dbReference type="NCBI Taxonomy" id="59894"/>
    <lineage>
        <taxon>Eukaryota</taxon>
        <taxon>Metazoa</taxon>
        <taxon>Chordata</taxon>
        <taxon>Craniata</taxon>
        <taxon>Vertebrata</taxon>
        <taxon>Euteleostomi</taxon>
        <taxon>Archelosauria</taxon>
        <taxon>Archosauria</taxon>
        <taxon>Dinosauria</taxon>
        <taxon>Saurischia</taxon>
        <taxon>Theropoda</taxon>
        <taxon>Coelurosauria</taxon>
        <taxon>Aves</taxon>
        <taxon>Neognathae</taxon>
        <taxon>Neoaves</taxon>
        <taxon>Telluraves</taxon>
        <taxon>Australaves</taxon>
        <taxon>Passeriformes</taxon>
        <taxon>Muscicapidae</taxon>
        <taxon>Ficedula</taxon>
    </lineage>
</organism>
<reference evidence="3" key="2">
    <citation type="submission" date="2025-08" db="UniProtKB">
        <authorList>
            <consortium name="Ensembl"/>
        </authorList>
    </citation>
    <scope>IDENTIFICATION</scope>
</reference>
<evidence type="ECO:0000256" key="1">
    <source>
        <dbReference type="SAM" id="MobiDB-lite"/>
    </source>
</evidence>
<proteinExistence type="predicted"/>
<keyword evidence="2" id="KW-0472">Membrane</keyword>
<protein>
    <submittedName>
        <fullName evidence="3">Uncharacterized protein</fullName>
    </submittedName>
</protein>
<sequence length="152" mass="16932">MKWVSPSCKLTQNPLQKTWEPYDNGLPAGHSAQRGGERRLGRAGGGARPRRLGSVTAGAAGWLPGQRRAPELLAPCPAEGRETELGWMSSLVAFVVFCGFVWVFYALGVLVSGRVYIRYIRLGERPKNVTVFLFWLLCSFVGLGWFFFFFSL</sequence>
<evidence type="ECO:0000313" key="3">
    <source>
        <dbReference type="Ensembl" id="ENSFALP00000026717.1"/>
    </source>
</evidence>
<evidence type="ECO:0000256" key="2">
    <source>
        <dbReference type="SAM" id="Phobius"/>
    </source>
</evidence>
<dbReference type="AlphaFoldDB" id="A0A803VVG1"/>
<accession>A0A803VVG1</accession>